<evidence type="ECO:0008006" key="3">
    <source>
        <dbReference type="Google" id="ProtNLM"/>
    </source>
</evidence>
<gene>
    <name evidence="1" type="ORF">LZC95_48870</name>
</gene>
<proteinExistence type="predicted"/>
<reference evidence="1 2" key="1">
    <citation type="submission" date="2021-12" db="EMBL/GenBank/DDBJ databases">
        <title>Discovery of the Pendulisporaceae a myxobacterial family with distinct sporulation behavior and unique specialized metabolism.</title>
        <authorList>
            <person name="Garcia R."/>
            <person name="Popoff A."/>
            <person name="Bader C.D."/>
            <person name="Loehr J."/>
            <person name="Walesch S."/>
            <person name="Walt C."/>
            <person name="Boldt J."/>
            <person name="Bunk B."/>
            <person name="Haeckl F.J.F.P.J."/>
            <person name="Gunesch A.P."/>
            <person name="Birkelbach J."/>
            <person name="Nuebel U."/>
            <person name="Pietschmann T."/>
            <person name="Bach T."/>
            <person name="Mueller R."/>
        </authorList>
    </citation>
    <scope>NUCLEOTIDE SEQUENCE [LARGE SCALE GENOMIC DNA]</scope>
    <source>
        <strain evidence="1 2">MSr12523</strain>
    </source>
</reference>
<name>A0ABZ2K6P1_9BACT</name>
<organism evidence="1 2">
    <name type="scientific">Pendulispora brunnea</name>
    <dbReference type="NCBI Taxonomy" id="2905690"/>
    <lineage>
        <taxon>Bacteria</taxon>
        <taxon>Pseudomonadati</taxon>
        <taxon>Myxococcota</taxon>
        <taxon>Myxococcia</taxon>
        <taxon>Myxococcales</taxon>
        <taxon>Sorangiineae</taxon>
        <taxon>Pendulisporaceae</taxon>
        <taxon>Pendulispora</taxon>
    </lineage>
</organism>
<keyword evidence="2" id="KW-1185">Reference proteome</keyword>
<evidence type="ECO:0000313" key="1">
    <source>
        <dbReference type="EMBL" id="WXA94348.1"/>
    </source>
</evidence>
<protein>
    <recommendedName>
        <fullName evidence="3">Transposase IS66 C-terminal domain-containing protein</fullName>
    </recommendedName>
</protein>
<dbReference type="EMBL" id="CP089982">
    <property type="protein sequence ID" value="WXA94348.1"/>
    <property type="molecule type" value="Genomic_DNA"/>
</dbReference>
<evidence type="ECO:0000313" key="2">
    <source>
        <dbReference type="Proteomes" id="UP001379533"/>
    </source>
</evidence>
<sequence length="61" mass="6728">MHLRFDDAAEVACTWLSLIGSARHAGLDSEEYLRDLCRVLPKELQAPLGKITIPPPPSQSL</sequence>
<accession>A0ABZ2K6P1</accession>
<dbReference type="Proteomes" id="UP001379533">
    <property type="component" value="Chromosome"/>
</dbReference>